<dbReference type="STRING" id="1428644.BIV57_18400"/>
<comment type="subcellular location">
    <subcellularLocation>
        <location evidence="1">Membrane</location>
    </subcellularLocation>
</comment>
<evidence type="ECO:0000256" key="4">
    <source>
        <dbReference type="SAM" id="SignalP"/>
    </source>
</evidence>
<evidence type="ECO:0000256" key="1">
    <source>
        <dbReference type="ARBA" id="ARBA00004370"/>
    </source>
</evidence>
<feature type="chain" id="PRO_5009643980" description="SnoaL-like domain-containing protein" evidence="4">
    <location>
        <begin position="24"/>
        <end position="169"/>
    </location>
</feature>
<feature type="region of interest" description="Disordered" evidence="3">
    <location>
        <begin position="80"/>
        <end position="100"/>
    </location>
</feature>
<evidence type="ECO:0000256" key="3">
    <source>
        <dbReference type="SAM" id="MobiDB-lite"/>
    </source>
</evidence>
<protein>
    <recommendedName>
        <fullName evidence="7">SnoaL-like domain-containing protein</fullName>
    </recommendedName>
</protein>
<gene>
    <name evidence="5" type="ORF">BIV57_18400</name>
</gene>
<evidence type="ECO:0000313" key="5">
    <source>
        <dbReference type="EMBL" id="OIV36044.1"/>
    </source>
</evidence>
<dbReference type="EMBL" id="MLCF01000118">
    <property type="protein sequence ID" value="OIV36044.1"/>
    <property type="molecule type" value="Genomic_DNA"/>
</dbReference>
<evidence type="ECO:0000256" key="2">
    <source>
        <dbReference type="ARBA" id="ARBA00023136"/>
    </source>
</evidence>
<keyword evidence="4" id="KW-0732">Signal</keyword>
<feature type="compositionally biased region" description="Low complexity" evidence="3">
    <location>
        <begin position="84"/>
        <end position="100"/>
    </location>
</feature>
<proteinExistence type="predicted"/>
<keyword evidence="2" id="KW-0472">Membrane</keyword>
<feature type="signal peptide" evidence="4">
    <location>
        <begin position="1"/>
        <end position="23"/>
    </location>
</feature>
<dbReference type="PANTHER" id="PTHR37042:SF4">
    <property type="entry name" value="OUTER MEMBRANE PROTEIN RV1973"/>
    <property type="match status" value="1"/>
</dbReference>
<keyword evidence="6" id="KW-1185">Reference proteome</keyword>
<reference evidence="5 6" key="1">
    <citation type="submission" date="2016-10" db="EMBL/GenBank/DDBJ databases">
        <title>Genome sequence of Streptomyces gilvigriseus MUSC 26.</title>
        <authorList>
            <person name="Lee L.-H."/>
            <person name="Ser H.-L."/>
        </authorList>
    </citation>
    <scope>NUCLEOTIDE SEQUENCE [LARGE SCALE GENOMIC DNA]</scope>
    <source>
        <strain evidence="5 6">MUSC 26</strain>
    </source>
</reference>
<organism evidence="5 6">
    <name type="scientific">Mangrovactinospora gilvigrisea</name>
    <dbReference type="NCBI Taxonomy" id="1428644"/>
    <lineage>
        <taxon>Bacteria</taxon>
        <taxon>Bacillati</taxon>
        <taxon>Actinomycetota</taxon>
        <taxon>Actinomycetes</taxon>
        <taxon>Kitasatosporales</taxon>
        <taxon>Streptomycetaceae</taxon>
        <taxon>Mangrovactinospora</taxon>
    </lineage>
</organism>
<evidence type="ECO:0008006" key="7">
    <source>
        <dbReference type="Google" id="ProtNLM"/>
    </source>
</evidence>
<dbReference type="Proteomes" id="UP000243342">
    <property type="component" value="Unassembled WGS sequence"/>
</dbReference>
<evidence type="ECO:0000313" key="6">
    <source>
        <dbReference type="Proteomes" id="UP000243342"/>
    </source>
</evidence>
<dbReference type="AlphaFoldDB" id="A0A1J7C3B7"/>
<accession>A0A1J7C3B7</accession>
<dbReference type="OrthoDB" id="3472661at2"/>
<sequence>MTPRRLVRGLATLIVLAATAASAWTYADARGSSALTGGRARDAALATGRQLVARLNTLDVHHLDADLTAWQNATTGPLHDQLARSRSATRSSLARAGTSTRGTVTDAALTELDPGDGTAKLIAAVTVAVTKDGTTTDARKRFEAGLTRTSGGAWRLTSLTALPAAGGDS</sequence>
<comment type="caution">
    <text evidence="5">The sequence shown here is derived from an EMBL/GenBank/DDBJ whole genome shotgun (WGS) entry which is preliminary data.</text>
</comment>
<dbReference type="PANTHER" id="PTHR37042">
    <property type="entry name" value="OUTER MEMBRANE PROTEIN RV1973"/>
    <property type="match status" value="1"/>
</dbReference>
<name>A0A1J7C3B7_9ACTN</name>
<dbReference type="GO" id="GO:0016020">
    <property type="term" value="C:membrane"/>
    <property type="evidence" value="ECO:0007669"/>
    <property type="project" value="UniProtKB-SubCell"/>
</dbReference>